<dbReference type="Proteomes" id="UP001595979">
    <property type="component" value="Unassembled WGS sequence"/>
</dbReference>
<evidence type="ECO:0000313" key="8">
    <source>
        <dbReference type="EMBL" id="MFC5849177.1"/>
    </source>
</evidence>
<comment type="similarity">
    <text evidence="2">Belongs to the bacterial secretin family.</text>
</comment>
<protein>
    <submittedName>
        <fullName evidence="8">Type II secretion system protein GspD</fullName>
    </submittedName>
</protein>
<dbReference type="InterPro" id="IPR005644">
    <property type="entry name" value="NolW-like"/>
</dbReference>
<dbReference type="Gene3D" id="3.30.1370.120">
    <property type="match status" value="1"/>
</dbReference>
<dbReference type="InterPro" id="IPR050810">
    <property type="entry name" value="Bact_Secretion_Sys_Channel"/>
</dbReference>
<evidence type="ECO:0000259" key="6">
    <source>
        <dbReference type="Pfam" id="PF00263"/>
    </source>
</evidence>
<keyword evidence="1 5" id="KW-0732">Signal</keyword>
<comment type="subcellular location">
    <subcellularLocation>
        <location evidence="3">Cell outer membrane</location>
    </subcellularLocation>
</comment>
<gene>
    <name evidence="8" type="ORF">ACFPQ6_12745</name>
</gene>
<accession>A0ABW1DKN6</accession>
<feature type="chain" id="PRO_5046950495" evidence="5">
    <location>
        <begin position="21"/>
        <end position="744"/>
    </location>
</feature>
<name>A0ABW1DKN6_9DEIO</name>
<evidence type="ECO:0000256" key="1">
    <source>
        <dbReference type="ARBA" id="ARBA00022729"/>
    </source>
</evidence>
<proteinExistence type="inferred from homology"/>
<evidence type="ECO:0000259" key="7">
    <source>
        <dbReference type="Pfam" id="PF03958"/>
    </source>
</evidence>
<dbReference type="Pfam" id="PF03958">
    <property type="entry name" value="Secretin_N"/>
    <property type="match status" value="1"/>
</dbReference>
<reference evidence="9" key="1">
    <citation type="journal article" date="2019" name="Int. J. Syst. Evol. Microbiol.">
        <title>The Global Catalogue of Microorganisms (GCM) 10K type strain sequencing project: providing services to taxonomists for standard genome sequencing and annotation.</title>
        <authorList>
            <consortium name="The Broad Institute Genomics Platform"/>
            <consortium name="The Broad Institute Genome Sequencing Center for Infectious Disease"/>
            <person name="Wu L."/>
            <person name="Ma J."/>
        </authorList>
    </citation>
    <scope>NUCLEOTIDE SEQUENCE [LARGE SCALE GENOMIC DNA]</scope>
    <source>
        <strain evidence="9">CGMCC 1.15053</strain>
    </source>
</reference>
<dbReference type="EMBL" id="JBHSOH010000015">
    <property type="protein sequence ID" value="MFC5849177.1"/>
    <property type="molecule type" value="Genomic_DNA"/>
</dbReference>
<dbReference type="InterPro" id="IPR004846">
    <property type="entry name" value="T2SS/T3SS_dom"/>
</dbReference>
<keyword evidence="3" id="KW-0813">Transport</keyword>
<evidence type="ECO:0000256" key="3">
    <source>
        <dbReference type="RuleBase" id="RU004004"/>
    </source>
</evidence>
<feature type="region of interest" description="Disordered" evidence="4">
    <location>
        <begin position="719"/>
        <end position="744"/>
    </location>
</feature>
<keyword evidence="9" id="KW-1185">Reference proteome</keyword>
<evidence type="ECO:0000256" key="2">
    <source>
        <dbReference type="RuleBase" id="RU004003"/>
    </source>
</evidence>
<feature type="signal peptide" evidence="5">
    <location>
        <begin position="1"/>
        <end position="20"/>
    </location>
</feature>
<feature type="domain" description="Type II/III secretion system secretin-like" evidence="6">
    <location>
        <begin position="556"/>
        <end position="711"/>
    </location>
</feature>
<feature type="domain" description="NolW-like" evidence="7">
    <location>
        <begin position="415"/>
        <end position="496"/>
    </location>
</feature>
<dbReference type="PANTHER" id="PTHR30332:SF17">
    <property type="entry name" value="TYPE IV PILIATION SYSTEM PROTEIN DR_0774-RELATED"/>
    <property type="match status" value="1"/>
</dbReference>
<organism evidence="8 9">
    <name type="scientific">Deinococcus petrolearius</name>
    <dbReference type="NCBI Taxonomy" id="1751295"/>
    <lineage>
        <taxon>Bacteria</taxon>
        <taxon>Thermotogati</taxon>
        <taxon>Deinococcota</taxon>
        <taxon>Deinococci</taxon>
        <taxon>Deinococcales</taxon>
        <taxon>Deinococcaceae</taxon>
        <taxon>Deinococcus</taxon>
    </lineage>
</organism>
<dbReference type="InterPro" id="IPR038591">
    <property type="entry name" value="NolW-like_sf"/>
</dbReference>
<feature type="compositionally biased region" description="Polar residues" evidence="4">
    <location>
        <begin position="735"/>
        <end position="744"/>
    </location>
</feature>
<sequence>MKKTLILLTLTLLTAAAAQGADTPATLPVTLAPSATVSRAAPVSLPDTPELRRPVTLSIPAGGMTLDNALTLVARTAGLTVLTQGLPQIQLRTGLQGLSAGRAISTLLNLYAPNSSATLEGKVLIIGDAAAVSRVQGIAPQMTDTSRQTRTVLVPGLTSEQLSRVTSLLTAQSALFDTGVVLLSGTKEQLDVSEKTLKGLPKPTAAEVATTPVQVTQTYVVQSDVAQTSAAVRELGTTVSAVGNALIVRGSVKQQMDAAALVAALNQNAATKAPTQSQVRSVKQSYDTTAVAEDAQVLAALLPDVKVTPLTSQGLLIVDAPQEVQGAVSVILKTQRDRRTNRPISYYTINTGRAADFVAVLKRELPGADVQVIEGRNMLSVQAPRADQERVVTILGQLQAAPTTSTAASGNEIITRSVTLGYSDAQTLATSVSSLAQTGAAAANSAATTIGAVTATPAATTTVLANADTNSLLLTGPRTIVEELTRAIAAIDQPAQGVRVRLRVEQVSESDLANLGINWKLGLGGVEVGQSDGNLTVGYAPSLNPASIQVALNTARTKGNGKTIIDSNFLTLSNKDTNFNNGGELLFPATNTVVNGATVTTPGQTYSYGLGIKVRPRVAPDGTITLTLDTTLGSSPSAGPLASINQTKQTLQNTVMARPGETVVLGGIISTTEDQSRRGVPGLMDIPVLGQLFGTSNKTNTRTALLFLLTADPITPAGAQRTGAGAERVTVPATPATTEGGQRP</sequence>
<evidence type="ECO:0000313" key="9">
    <source>
        <dbReference type="Proteomes" id="UP001595979"/>
    </source>
</evidence>
<dbReference type="PANTHER" id="PTHR30332">
    <property type="entry name" value="PROBABLE GENERAL SECRETION PATHWAY PROTEIN D"/>
    <property type="match status" value="1"/>
</dbReference>
<dbReference type="Pfam" id="PF00263">
    <property type="entry name" value="Secretin"/>
    <property type="match status" value="1"/>
</dbReference>
<comment type="caution">
    <text evidence="8">The sequence shown here is derived from an EMBL/GenBank/DDBJ whole genome shotgun (WGS) entry which is preliminary data.</text>
</comment>
<evidence type="ECO:0000256" key="4">
    <source>
        <dbReference type="SAM" id="MobiDB-lite"/>
    </source>
</evidence>
<evidence type="ECO:0000256" key="5">
    <source>
        <dbReference type="SAM" id="SignalP"/>
    </source>
</evidence>
<dbReference type="RefSeq" id="WP_380049998.1">
    <property type="nucleotide sequence ID" value="NZ_JBHSOH010000015.1"/>
</dbReference>